<comment type="cofactor">
    <cofactor evidence="1">
        <name>Mg(2+)</name>
        <dbReference type="ChEBI" id="CHEBI:18420"/>
    </cofactor>
</comment>
<keyword evidence="4 15" id="KW-0436">Ligase</keyword>
<dbReference type="PANTHER" id="PTHR45674:SF9">
    <property type="entry name" value="DNA LIGASE 3"/>
    <property type="match status" value="1"/>
</dbReference>
<keyword evidence="9 15" id="KW-0227">DNA damage</keyword>
<keyword evidence="7" id="KW-0479">Metal-binding</keyword>
<dbReference type="GO" id="GO:0003910">
    <property type="term" value="F:DNA ligase (ATP) activity"/>
    <property type="evidence" value="ECO:0007669"/>
    <property type="project" value="UniProtKB-EC"/>
</dbReference>
<dbReference type="GO" id="GO:0071897">
    <property type="term" value="P:DNA biosynthetic process"/>
    <property type="evidence" value="ECO:0007669"/>
    <property type="project" value="InterPro"/>
</dbReference>
<evidence type="ECO:0000256" key="12">
    <source>
        <dbReference type="ARBA" id="ARBA00023204"/>
    </source>
</evidence>
<dbReference type="GO" id="GO:0006273">
    <property type="term" value="P:lagging strand elongation"/>
    <property type="evidence" value="ECO:0007669"/>
    <property type="project" value="TreeGrafter"/>
</dbReference>
<keyword evidence="10 15" id="KW-0067">ATP-binding</keyword>
<evidence type="ECO:0000256" key="2">
    <source>
        <dbReference type="ARBA" id="ARBA00004123"/>
    </source>
</evidence>
<sequence length="853" mass="96747">MLIFSECKVICRIALSNLYIVNRKMSHCVEDNRLFTFTRVCDEIAAERSYNNKAQILKDFLRKGTNNKEFKGDILLWVRMLIPSDSQAVYNLQNKQMLKLFSRLFNSDVQEMHRDLEQEGDVSETLRKFFEASKKLKPQKDSSLYLQDVDEFLKKLEQRTKEDDQSELLQQLCKQTTANDLKTIIRIIKQDLRMNAKASHVLAAFGPMAYSSYQATRDLAAVVKQFAFKKGTAVSTTAPTPPATAKGKGKKAAAVGNVQVMTPISPMLASPCNAVEDAFRKCPMGLFSEIKYDGERVQIHKQGNEFKFFSRNLKPVVEHKIRRFKEFIPKAFPGSGDMILDSEIIMVDTVTGELLPFGSLGAHKKKEFPNAEVCLFVFDCILYKGEDLTNIPCKQRREILEENITPIKNYVQLSESHFLKTKAELSLMTAKVLKAHLEGVVLKDPNGTYQPGKRGWLKVKKDYLFGGRMADTADLVVLGASYGSGKKGGVLSIFLMGCYDHRDHLWKTVTKVHTGLDDNTRLEMHDHLMKLMERSDARHLPSWFLCNKPLVPDFIAKDPKVMPVWEITGAEYTKSSEHTASGISIRFPRITRLREDKSAEQANDLEHLENMYEASKNNVNVDLLIKGCDDEDEDKLTISSKINLQGLGTPKKDIKKELYEDESPGTSIKKEKKVLTPTSSSKKRKSSEAAAEDDLDFVDIKKIKIEKVEKEEKPYSSNATKKRTLLDFAIKKEIKKEPEDEPMPSTSTNSKAALENARKKSELFKDLKVYFEKVSNFSELKNLMEANGGTLTTNTKSANLVVHETCDVDINLSDCRAKYRASCHHLSKQWILDCLKEKKLLDYGLYAVVLKAK</sequence>
<evidence type="ECO:0000256" key="1">
    <source>
        <dbReference type="ARBA" id="ARBA00001946"/>
    </source>
</evidence>
<dbReference type="Gene3D" id="3.30.470.30">
    <property type="entry name" value="DNA ligase/mRNA capping enzyme"/>
    <property type="match status" value="1"/>
</dbReference>
<dbReference type="GO" id="GO:0003677">
    <property type="term" value="F:DNA binding"/>
    <property type="evidence" value="ECO:0007669"/>
    <property type="project" value="InterPro"/>
</dbReference>
<evidence type="ECO:0000256" key="3">
    <source>
        <dbReference type="ARBA" id="ARBA00007572"/>
    </source>
</evidence>
<dbReference type="VEuPathDB" id="VectorBase:SCAU010599"/>
<dbReference type="SUPFAM" id="SSF52113">
    <property type="entry name" value="BRCT domain"/>
    <property type="match status" value="1"/>
</dbReference>
<dbReference type="KEGG" id="scac:106083111"/>
<dbReference type="Pfam" id="PF04675">
    <property type="entry name" value="DNA_ligase_A_N"/>
    <property type="match status" value="1"/>
</dbReference>
<dbReference type="InterPro" id="IPR012340">
    <property type="entry name" value="NA-bd_OB-fold"/>
</dbReference>
<evidence type="ECO:0000256" key="13">
    <source>
        <dbReference type="ARBA" id="ARBA00023306"/>
    </source>
</evidence>
<dbReference type="OrthoDB" id="206088at2759"/>
<evidence type="ECO:0000313" key="21">
    <source>
        <dbReference type="Proteomes" id="UP000095300"/>
    </source>
</evidence>
<gene>
    <name evidence="20" type="primary">106083111</name>
</gene>
<evidence type="ECO:0000256" key="15">
    <source>
        <dbReference type="RuleBase" id="RU000617"/>
    </source>
</evidence>
<dbReference type="Gene3D" id="3.40.50.10190">
    <property type="entry name" value="BRCT domain"/>
    <property type="match status" value="1"/>
</dbReference>
<dbReference type="PROSITE" id="PS50160">
    <property type="entry name" value="DNA_LIGASE_A3"/>
    <property type="match status" value="1"/>
</dbReference>
<feature type="domain" description="BRCT" evidence="19">
    <location>
        <begin position="759"/>
        <end position="848"/>
    </location>
</feature>
<dbReference type="PROSITE" id="PS00697">
    <property type="entry name" value="DNA_LIGASE_A1"/>
    <property type="match status" value="1"/>
</dbReference>
<name>A0A1I8PS74_STOCA</name>
<dbReference type="STRING" id="35570.A0A1I8PS74"/>
<comment type="similarity">
    <text evidence="3 16">Belongs to the ATP-dependent DNA ligase family.</text>
</comment>
<dbReference type="PROSITE" id="PS00333">
    <property type="entry name" value="DNA_LIGASE_A2"/>
    <property type="match status" value="1"/>
</dbReference>
<dbReference type="PANTHER" id="PTHR45674">
    <property type="entry name" value="DNA LIGASE 1/3 FAMILY MEMBER"/>
    <property type="match status" value="1"/>
</dbReference>
<dbReference type="GO" id="GO:0070421">
    <property type="term" value="C:DNA ligase III-XRCC1 complex"/>
    <property type="evidence" value="ECO:0007669"/>
    <property type="project" value="TreeGrafter"/>
</dbReference>
<evidence type="ECO:0000259" key="19">
    <source>
        <dbReference type="PROSITE" id="PS50172"/>
    </source>
</evidence>
<evidence type="ECO:0000256" key="9">
    <source>
        <dbReference type="ARBA" id="ARBA00022763"/>
    </source>
</evidence>
<evidence type="ECO:0000256" key="11">
    <source>
        <dbReference type="ARBA" id="ARBA00023172"/>
    </source>
</evidence>
<dbReference type="EC" id="6.5.1.1" evidence="15"/>
<evidence type="ECO:0000256" key="8">
    <source>
        <dbReference type="ARBA" id="ARBA00022741"/>
    </source>
</evidence>
<dbReference type="SUPFAM" id="SSF117018">
    <property type="entry name" value="ATP-dependent DNA ligase DNA-binding domain"/>
    <property type="match status" value="1"/>
</dbReference>
<dbReference type="InterPro" id="IPR036420">
    <property type="entry name" value="BRCT_dom_sf"/>
</dbReference>
<feature type="region of interest" description="Disordered" evidence="17">
    <location>
        <begin position="669"/>
        <end position="688"/>
    </location>
</feature>
<dbReference type="Pfam" id="PF16589">
    <property type="entry name" value="BRCT_2"/>
    <property type="match status" value="1"/>
</dbReference>
<dbReference type="NCBIfam" id="TIGR00574">
    <property type="entry name" value="dnl1"/>
    <property type="match status" value="1"/>
</dbReference>
<feature type="domain" description="ATP-dependent DNA ligase family profile" evidence="18">
    <location>
        <begin position="366"/>
        <end position="500"/>
    </location>
</feature>
<proteinExistence type="inferred from homology"/>
<evidence type="ECO:0000256" key="4">
    <source>
        <dbReference type="ARBA" id="ARBA00022598"/>
    </source>
</evidence>
<dbReference type="Gene3D" id="2.40.50.140">
    <property type="entry name" value="Nucleic acid-binding proteins"/>
    <property type="match status" value="1"/>
</dbReference>
<evidence type="ECO:0000256" key="6">
    <source>
        <dbReference type="ARBA" id="ARBA00022705"/>
    </source>
</evidence>
<dbReference type="GO" id="GO:0005524">
    <property type="term" value="F:ATP binding"/>
    <property type="evidence" value="ECO:0007669"/>
    <property type="project" value="UniProtKB-KW"/>
</dbReference>
<protein>
    <recommendedName>
        <fullName evidence="15">DNA ligase</fullName>
        <ecNumber evidence="15">6.5.1.1</ecNumber>
    </recommendedName>
</protein>
<dbReference type="GO" id="GO:0051301">
    <property type="term" value="P:cell division"/>
    <property type="evidence" value="ECO:0007669"/>
    <property type="project" value="UniProtKB-KW"/>
</dbReference>
<evidence type="ECO:0000256" key="14">
    <source>
        <dbReference type="ARBA" id="ARBA00034003"/>
    </source>
</evidence>
<dbReference type="InterPro" id="IPR012308">
    <property type="entry name" value="DNA_ligase_ATP-dep_N"/>
</dbReference>
<evidence type="ECO:0000256" key="7">
    <source>
        <dbReference type="ARBA" id="ARBA00022723"/>
    </source>
</evidence>
<dbReference type="EnsemblMetazoa" id="SCAU010599-RA">
    <property type="protein sequence ID" value="SCAU010599-PA"/>
    <property type="gene ID" value="SCAU010599"/>
</dbReference>
<evidence type="ECO:0000256" key="17">
    <source>
        <dbReference type="SAM" id="MobiDB-lite"/>
    </source>
</evidence>
<keyword evidence="13" id="KW-0131">Cell cycle</keyword>
<dbReference type="SUPFAM" id="SSF50249">
    <property type="entry name" value="Nucleic acid-binding proteins"/>
    <property type="match status" value="1"/>
</dbReference>
<dbReference type="GO" id="GO:0006310">
    <property type="term" value="P:DNA recombination"/>
    <property type="evidence" value="ECO:0007669"/>
    <property type="project" value="UniProtKB-KW"/>
</dbReference>
<evidence type="ECO:0000259" key="18">
    <source>
        <dbReference type="PROSITE" id="PS50160"/>
    </source>
</evidence>
<evidence type="ECO:0000256" key="10">
    <source>
        <dbReference type="ARBA" id="ARBA00022840"/>
    </source>
</evidence>
<comment type="catalytic activity">
    <reaction evidence="14 15">
        <text>ATP + (deoxyribonucleotide)n-3'-hydroxyl + 5'-phospho-(deoxyribonucleotide)m = (deoxyribonucleotide)n+m + AMP + diphosphate.</text>
        <dbReference type="EC" id="6.5.1.1"/>
    </reaction>
</comment>
<dbReference type="InterPro" id="IPR012310">
    <property type="entry name" value="DNA_ligase_ATP-dep_cent"/>
</dbReference>
<dbReference type="InterPro" id="IPR050191">
    <property type="entry name" value="ATP-dep_DNA_ligase"/>
</dbReference>
<dbReference type="InterPro" id="IPR036599">
    <property type="entry name" value="DNA_ligase_N_sf"/>
</dbReference>
<dbReference type="FunFam" id="3.30.470.30:FF:000003">
    <property type="entry name" value="DNA ligase"/>
    <property type="match status" value="1"/>
</dbReference>
<keyword evidence="12 15" id="KW-0234">DNA repair</keyword>
<dbReference type="InterPro" id="IPR016059">
    <property type="entry name" value="DNA_ligase_ATP-dep_CS"/>
</dbReference>
<evidence type="ECO:0000313" key="20">
    <source>
        <dbReference type="EnsemblMetazoa" id="SCAU010599-PA"/>
    </source>
</evidence>
<dbReference type="CDD" id="cd07967">
    <property type="entry name" value="OBF_DNA_ligase_III"/>
    <property type="match status" value="1"/>
</dbReference>
<dbReference type="Pfam" id="PF01068">
    <property type="entry name" value="DNA_ligase_A_M"/>
    <property type="match status" value="1"/>
</dbReference>
<dbReference type="InterPro" id="IPR012309">
    <property type="entry name" value="DNA_ligase_ATP-dep_C"/>
</dbReference>
<dbReference type="GO" id="GO:0046872">
    <property type="term" value="F:metal ion binding"/>
    <property type="evidence" value="ECO:0007669"/>
    <property type="project" value="UniProtKB-KW"/>
</dbReference>
<evidence type="ECO:0000256" key="5">
    <source>
        <dbReference type="ARBA" id="ARBA00022618"/>
    </source>
</evidence>
<organism evidence="20 21">
    <name type="scientific">Stomoxys calcitrans</name>
    <name type="common">Stable fly</name>
    <name type="synonym">Conops calcitrans</name>
    <dbReference type="NCBI Taxonomy" id="35570"/>
    <lineage>
        <taxon>Eukaryota</taxon>
        <taxon>Metazoa</taxon>
        <taxon>Ecdysozoa</taxon>
        <taxon>Arthropoda</taxon>
        <taxon>Hexapoda</taxon>
        <taxon>Insecta</taxon>
        <taxon>Pterygota</taxon>
        <taxon>Neoptera</taxon>
        <taxon>Endopterygota</taxon>
        <taxon>Diptera</taxon>
        <taxon>Brachycera</taxon>
        <taxon>Muscomorpha</taxon>
        <taxon>Muscoidea</taxon>
        <taxon>Muscidae</taxon>
        <taxon>Stomoxys</taxon>
    </lineage>
</organism>
<keyword evidence="5" id="KW-0132">Cell division</keyword>
<dbReference type="Pfam" id="PF04679">
    <property type="entry name" value="DNA_ligase_A_C"/>
    <property type="match status" value="1"/>
</dbReference>
<dbReference type="SUPFAM" id="SSF56091">
    <property type="entry name" value="DNA ligase/mRNA capping enzyme, catalytic domain"/>
    <property type="match status" value="1"/>
</dbReference>
<keyword evidence="6" id="KW-0235">DNA replication</keyword>
<keyword evidence="21" id="KW-1185">Reference proteome</keyword>
<dbReference type="InterPro" id="IPR001357">
    <property type="entry name" value="BRCT_dom"/>
</dbReference>
<dbReference type="GO" id="GO:0006302">
    <property type="term" value="P:double-strand break repair"/>
    <property type="evidence" value="ECO:0007669"/>
    <property type="project" value="TreeGrafter"/>
</dbReference>
<accession>A0A1I8PS74</accession>
<dbReference type="CDD" id="cd07902">
    <property type="entry name" value="Adenylation_DNA_ligase_III"/>
    <property type="match status" value="1"/>
</dbReference>
<dbReference type="Gene3D" id="1.10.3260.10">
    <property type="entry name" value="DNA ligase, ATP-dependent, N-terminal domain"/>
    <property type="match status" value="1"/>
</dbReference>
<dbReference type="Gene3D" id="3.30.1490.70">
    <property type="match status" value="1"/>
</dbReference>
<dbReference type="InterPro" id="IPR000977">
    <property type="entry name" value="DNA_ligase_ATP-dep"/>
</dbReference>
<dbReference type="Proteomes" id="UP000095300">
    <property type="component" value="Unassembled WGS sequence"/>
</dbReference>
<evidence type="ECO:0000256" key="16">
    <source>
        <dbReference type="RuleBase" id="RU004196"/>
    </source>
</evidence>
<comment type="subcellular location">
    <subcellularLocation>
        <location evidence="2">Nucleus</location>
    </subcellularLocation>
</comment>
<dbReference type="PROSITE" id="PS50172">
    <property type="entry name" value="BRCT"/>
    <property type="match status" value="1"/>
</dbReference>
<reference evidence="20" key="1">
    <citation type="submission" date="2020-05" db="UniProtKB">
        <authorList>
            <consortium name="EnsemblMetazoa"/>
        </authorList>
    </citation>
    <scope>IDENTIFICATION</scope>
    <source>
        <strain evidence="20">USDA</strain>
    </source>
</reference>
<keyword evidence="8 15" id="KW-0547">Nucleotide-binding</keyword>
<dbReference type="AlphaFoldDB" id="A0A1I8PS74"/>
<keyword evidence="11 15" id="KW-0233">DNA recombination</keyword>